<keyword evidence="1" id="KW-1133">Transmembrane helix</keyword>
<feature type="transmembrane region" description="Helical" evidence="1">
    <location>
        <begin position="32"/>
        <end position="51"/>
    </location>
</feature>
<organism evidence="2 3">
    <name type="scientific">Actinomortierella ambigua</name>
    <dbReference type="NCBI Taxonomy" id="1343610"/>
    <lineage>
        <taxon>Eukaryota</taxon>
        <taxon>Fungi</taxon>
        <taxon>Fungi incertae sedis</taxon>
        <taxon>Mucoromycota</taxon>
        <taxon>Mortierellomycotina</taxon>
        <taxon>Mortierellomycetes</taxon>
        <taxon>Mortierellales</taxon>
        <taxon>Mortierellaceae</taxon>
        <taxon>Actinomortierella</taxon>
    </lineage>
</organism>
<feature type="transmembrane region" description="Helical" evidence="1">
    <location>
        <begin position="88"/>
        <end position="108"/>
    </location>
</feature>
<dbReference type="EMBL" id="JAAAJB010000449">
    <property type="protein sequence ID" value="KAG0255650.1"/>
    <property type="molecule type" value="Genomic_DNA"/>
</dbReference>
<dbReference type="Proteomes" id="UP000807716">
    <property type="component" value="Unassembled WGS sequence"/>
</dbReference>
<evidence type="ECO:0000313" key="2">
    <source>
        <dbReference type="EMBL" id="KAG0255650.1"/>
    </source>
</evidence>
<keyword evidence="1" id="KW-0472">Membrane</keyword>
<evidence type="ECO:0000256" key="1">
    <source>
        <dbReference type="SAM" id="Phobius"/>
    </source>
</evidence>
<feature type="transmembrane region" description="Helical" evidence="1">
    <location>
        <begin position="63"/>
        <end position="82"/>
    </location>
</feature>
<proteinExistence type="predicted"/>
<comment type="caution">
    <text evidence="2">The sequence shown here is derived from an EMBL/GenBank/DDBJ whole genome shotgun (WGS) entry which is preliminary data.</text>
</comment>
<keyword evidence="1" id="KW-0812">Transmembrane</keyword>
<protein>
    <submittedName>
        <fullName evidence="2">Uncharacterized protein</fullName>
    </submittedName>
</protein>
<keyword evidence="3" id="KW-1185">Reference proteome</keyword>
<feature type="transmembrane region" description="Helical" evidence="1">
    <location>
        <begin position="7"/>
        <end position="26"/>
    </location>
</feature>
<name>A0A9P6U1X0_9FUNG</name>
<dbReference type="AlphaFoldDB" id="A0A9P6U1X0"/>
<accession>A0A9P6U1X0</accession>
<reference evidence="2" key="1">
    <citation type="journal article" date="2020" name="Fungal Divers.">
        <title>Resolving the Mortierellaceae phylogeny through synthesis of multi-gene phylogenetics and phylogenomics.</title>
        <authorList>
            <person name="Vandepol N."/>
            <person name="Liber J."/>
            <person name="Desiro A."/>
            <person name="Na H."/>
            <person name="Kennedy M."/>
            <person name="Barry K."/>
            <person name="Grigoriev I.V."/>
            <person name="Miller A.N."/>
            <person name="O'Donnell K."/>
            <person name="Stajich J.E."/>
            <person name="Bonito G."/>
        </authorList>
    </citation>
    <scope>NUCLEOTIDE SEQUENCE</scope>
    <source>
        <strain evidence="2">BC1065</strain>
    </source>
</reference>
<gene>
    <name evidence="2" type="ORF">DFQ27_006134</name>
</gene>
<sequence>MTQKIRYLCLFSGFLIILDGIVLTFSEWSLYAAFYGMLLVAAGITIGWMYLDPGVAWAESDPICGYSSFPPTIAFAISIGFVHNWMSAIINALLMVIGGIMIGLQCYYRRLCRRHPTTPIEGAYTDVAAVTVSATSIRPLMDKTSGSHVVDEKSDNRVTNDFVHSLV</sequence>
<evidence type="ECO:0000313" key="3">
    <source>
        <dbReference type="Proteomes" id="UP000807716"/>
    </source>
</evidence>